<dbReference type="EMBL" id="BK016121">
    <property type="protein sequence ID" value="DAF96783.1"/>
    <property type="molecule type" value="Genomic_DNA"/>
</dbReference>
<name>A0A8S5UQN6_9CAUD</name>
<dbReference type="Gene3D" id="3.40.1360.10">
    <property type="match status" value="1"/>
</dbReference>
<reference evidence="1" key="1">
    <citation type="journal article" date="2021" name="Proc. Natl. Acad. Sci. U.S.A.">
        <title>A Catalog of Tens of Thousands of Viruses from Human Metagenomes Reveals Hidden Associations with Chronic Diseases.</title>
        <authorList>
            <person name="Tisza M.J."/>
            <person name="Buck C.B."/>
        </authorList>
    </citation>
    <scope>NUCLEOTIDE SEQUENCE</scope>
    <source>
        <strain evidence="1">CtQyH19</strain>
    </source>
</reference>
<accession>A0A8S5UQN6</accession>
<protein>
    <submittedName>
        <fullName evidence="1">DNA primase</fullName>
    </submittedName>
</protein>
<proteinExistence type="predicted"/>
<sequence length="346" mass="40746">MYTYKRLKADLTISDILSRVSEIDVFSFFMNEPIELDVKIYKAPYREDHNGTCYFTEFGEDDEIRFIDFALGMGYHSVDCIEFAKLCLQIDFYSTLEYLWEELKLYEKKPKFQVKNIQTYHTNQNTADFKHREIKFARRKFDNRDKKFWTQYGISKFQLIEDKVVPISAYQVYSKKLNKYVVITCNDITYAYTDFKDGKVKIYRPYNKEFKWTANCNMNDIGCYESLTQTGEKLVITKSYKDCRVLRNIGLNSIWLQNEVAIPSRNIFEDLCKRFKKIFVIFDNDSTGLAFSKKIVDTINSIKTGVAINSSLPVYYSLEGIKDSSDLVKNKGLEELTKFLKLNQIL</sequence>
<evidence type="ECO:0000313" key="1">
    <source>
        <dbReference type="EMBL" id="DAF96783.1"/>
    </source>
</evidence>
<organism evidence="1">
    <name type="scientific">Podoviridae sp. ctQyH19</name>
    <dbReference type="NCBI Taxonomy" id="2825249"/>
    <lineage>
        <taxon>Viruses</taxon>
        <taxon>Duplodnaviria</taxon>
        <taxon>Heunggongvirae</taxon>
        <taxon>Uroviricota</taxon>
        <taxon>Caudoviricetes</taxon>
    </lineage>
</organism>